<gene>
    <name evidence="1" type="ORF">TNIN_27651</name>
</gene>
<evidence type="ECO:0000313" key="1">
    <source>
        <dbReference type="EMBL" id="GFY70736.1"/>
    </source>
</evidence>
<evidence type="ECO:0000313" key="2">
    <source>
        <dbReference type="Proteomes" id="UP000886998"/>
    </source>
</evidence>
<accession>A0A8X6YD79</accession>
<reference evidence="1" key="1">
    <citation type="submission" date="2020-08" db="EMBL/GenBank/DDBJ databases">
        <title>Multicomponent nature underlies the extraordinary mechanical properties of spider dragline silk.</title>
        <authorList>
            <person name="Kono N."/>
            <person name="Nakamura H."/>
            <person name="Mori M."/>
            <person name="Yoshida Y."/>
            <person name="Ohtoshi R."/>
            <person name="Malay A.D."/>
            <person name="Moran D.A.P."/>
            <person name="Tomita M."/>
            <person name="Numata K."/>
            <person name="Arakawa K."/>
        </authorList>
    </citation>
    <scope>NUCLEOTIDE SEQUENCE</scope>
</reference>
<comment type="caution">
    <text evidence="1">The sequence shown here is derived from an EMBL/GenBank/DDBJ whole genome shotgun (WGS) entry which is preliminary data.</text>
</comment>
<dbReference type="EMBL" id="BMAV01018396">
    <property type="protein sequence ID" value="GFY70736.1"/>
    <property type="molecule type" value="Genomic_DNA"/>
</dbReference>
<dbReference type="AlphaFoldDB" id="A0A8X6YD79"/>
<protein>
    <submittedName>
        <fullName evidence="1">Uncharacterized protein</fullName>
    </submittedName>
</protein>
<dbReference type="Proteomes" id="UP000886998">
    <property type="component" value="Unassembled WGS sequence"/>
</dbReference>
<sequence>MKPGRVLIIVVGGVFIIITPQDKRERDRFLPVRYCAAAFSTNRRLLGDCSEVVPFLRRRVMHRSCNLVLIKPVERFLRGSVKDRHLFVEKLRKRYEDRKLDPGMRRMNVLSLRLAFIFICTPNILSEPPICFKKLIFFYSIINILSV</sequence>
<keyword evidence="2" id="KW-1185">Reference proteome</keyword>
<name>A0A8X6YD79_9ARAC</name>
<organism evidence="1 2">
    <name type="scientific">Trichonephila inaurata madagascariensis</name>
    <dbReference type="NCBI Taxonomy" id="2747483"/>
    <lineage>
        <taxon>Eukaryota</taxon>
        <taxon>Metazoa</taxon>
        <taxon>Ecdysozoa</taxon>
        <taxon>Arthropoda</taxon>
        <taxon>Chelicerata</taxon>
        <taxon>Arachnida</taxon>
        <taxon>Araneae</taxon>
        <taxon>Araneomorphae</taxon>
        <taxon>Entelegynae</taxon>
        <taxon>Araneoidea</taxon>
        <taxon>Nephilidae</taxon>
        <taxon>Trichonephila</taxon>
        <taxon>Trichonephila inaurata</taxon>
    </lineage>
</organism>
<proteinExistence type="predicted"/>